<dbReference type="InterPro" id="IPR005094">
    <property type="entry name" value="Endonuclease_MobA/VirD2"/>
</dbReference>
<keyword evidence="3" id="KW-0614">Plasmid</keyword>
<accession>A0AAU7U468</accession>
<feature type="domain" description="MobA/VirD2-like nuclease" evidence="2">
    <location>
        <begin position="100"/>
        <end position="199"/>
    </location>
</feature>
<dbReference type="AlphaFoldDB" id="A0AAU7U468"/>
<dbReference type="Pfam" id="PF03432">
    <property type="entry name" value="Relaxase"/>
    <property type="match status" value="1"/>
</dbReference>
<organism evidence="3">
    <name type="scientific">Pantoea sp. BJ2</name>
    <dbReference type="NCBI Taxonomy" id="3141322"/>
    <lineage>
        <taxon>Bacteria</taxon>
        <taxon>Pseudomonadati</taxon>
        <taxon>Pseudomonadota</taxon>
        <taxon>Gammaproteobacteria</taxon>
        <taxon>Enterobacterales</taxon>
        <taxon>Erwiniaceae</taxon>
        <taxon>Pantoea</taxon>
    </lineage>
</organism>
<dbReference type="NCBIfam" id="NF041450">
    <property type="entry name" value="MobP1"/>
    <property type="match status" value="1"/>
</dbReference>
<evidence type="ECO:0000256" key="1">
    <source>
        <dbReference type="SAM" id="MobiDB-lite"/>
    </source>
</evidence>
<dbReference type="EMBL" id="CP158295">
    <property type="protein sequence ID" value="XBV47755.1"/>
    <property type="molecule type" value="Genomic_DNA"/>
</dbReference>
<gene>
    <name evidence="3" type="primary">mobP1</name>
    <name evidence="3" type="ORF">AAF463_25315</name>
</gene>
<evidence type="ECO:0000259" key="2">
    <source>
        <dbReference type="Pfam" id="PF03432"/>
    </source>
</evidence>
<feature type="compositionally biased region" description="Basic and acidic residues" evidence="1">
    <location>
        <begin position="1"/>
        <end position="11"/>
    </location>
</feature>
<reference evidence="3" key="1">
    <citation type="submission" date="2024-06" db="EMBL/GenBank/DDBJ databases">
        <title>Multiomics insights into the TNT degradation mechanism by Pantoea sp. BJ2 isolated from an ammunition destruction site.</title>
        <authorList>
            <person name="Luo J."/>
        </authorList>
    </citation>
    <scope>NUCLEOTIDE SEQUENCE</scope>
    <source>
        <strain evidence="3">BJ2</strain>
        <plasmid evidence="3">plasmindC</plasmid>
    </source>
</reference>
<sequence>MGVKIDDDYRIRKGGGQGDKARRLPVAHKLRNGGTNYEKKLKERIASKGASREVMLKITGNSKTARGIKNEINYITREGELRLQDGDGKDYILNDSGERKDAYEYLTDPEDKHTYKDNSAPNIVHNMVFSAPKISGVTEEDALKAVEDTLKRKYPDNRFVMAYHKDKDHHPHVHALLRIPDNMGKRVNLRKSDLRDLREGFCHNLQNMGYDVKATHKHQIGLKQQLKREPERLRNLYEVVEFGRASYQFDPKNKMQNYIKLRTLKNKTEVIRWGANLADEIKREGISNGSIIKMSKQGETSVKVPRINEGGVQDGWIETKRNNWRLENQGAIGIERKPFDKEIKMNAPENVLKNKLGYDSFRQNMEDLRSKSLKHEKSLKIGLLKF</sequence>
<dbReference type="RefSeq" id="WP_350262808.1">
    <property type="nucleotide sequence ID" value="NZ_CP158295.1"/>
</dbReference>
<geneLocation type="plasmid" evidence="3">
    <name>plasmindC</name>
</geneLocation>
<proteinExistence type="predicted"/>
<dbReference type="InterPro" id="IPR048178">
    <property type="entry name" value="MobP1_relaxase-like"/>
</dbReference>
<name>A0AAU7U468_9GAMM</name>
<evidence type="ECO:0000313" key="3">
    <source>
        <dbReference type="EMBL" id="XBV47755.1"/>
    </source>
</evidence>
<feature type="region of interest" description="Disordered" evidence="1">
    <location>
        <begin position="1"/>
        <end position="20"/>
    </location>
</feature>
<protein>
    <submittedName>
        <fullName evidence="3">MobP1 family relaxase</fullName>
    </submittedName>
</protein>